<name>A0A8B8D3R4_CRAVI</name>
<keyword evidence="5 9" id="KW-0812">Transmembrane</keyword>
<feature type="region of interest" description="Disordered" evidence="10">
    <location>
        <begin position="1"/>
        <end position="82"/>
    </location>
</feature>
<dbReference type="NCBIfam" id="TIGR00834">
    <property type="entry name" value="ae"/>
    <property type="match status" value="1"/>
</dbReference>
<feature type="transmembrane region" description="Helical" evidence="9">
    <location>
        <begin position="475"/>
        <end position="494"/>
    </location>
</feature>
<feature type="transmembrane region" description="Helical" evidence="9">
    <location>
        <begin position="556"/>
        <end position="578"/>
    </location>
</feature>
<gene>
    <name evidence="14" type="primary">LOC111123835</name>
</gene>
<feature type="region of interest" description="Disordered" evidence="10">
    <location>
        <begin position="1065"/>
        <end position="1104"/>
    </location>
</feature>
<reference evidence="14" key="1">
    <citation type="submission" date="2025-08" db="UniProtKB">
        <authorList>
            <consortium name="RefSeq"/>
        </authorList>
    </citation>
    <scope>IDENTIFICATION</scope>
    <source>
        <tissue evidence="14">Whole sample</tissue>
    </source>
</reference>
<feature type="transmembrane region" description="Helical" evidence="9">
    <location>
        <begin position="694"/>
        <end position="716"/>
    </location>
</feature>
<organism evidence="13 14">
    <name type="scientific">Crassostrea virginica</name>
    <name type="common">Eastern oyster</name>
    <dbReference type="NCBI Taxonomy" id="6565"/>
    <lineage>
        <taxon>Eukaryota</taxon>
        <taxon>Metazoa</taxon>
        <taxon>Spiralia</taxon>
        <taxon>Lophotrochozoa</taxon>
        <taxon>Mollusca</taxon>
        <taxon>Bivalvia</taxon>
        <taxon>Autobranchia</taxon>
        <taxon>Pteriomorphia</taxon>
        <taxon>Ostreida</taxon>
        <taxon>Ostreoidea</taxon>
        <taxon>Ostreidae</taxon>
        <taxon>Crassostrea</taxon>
    </lineage>
</organism>
<dbReference type="GeneID" id="111123835"/>
<dbReference type="PANTHER" id="PTHR11453:SF36">
    <property type="entry name" value="ANION EXCHANGE PROTEIN"/>
    <property type="match status" value="1"/>
</dbReference>
<feature type="region of interest" description="Disordered" evidence="10">
    <location>
        <begin position="390"/>
        <end position="420"/>
    </location>
</feature>
<feature type="transmembrane region" description="Helical" evidence="9">
    <location>
        <begin position="584"/>
        <end position="602"/>
    </location>
</feature>
<feature type="transmembrane region" description="Helical" evidence="9">
    <location>
        <begin position="785"/>
        <end position="804"/>
    </location>
</feature>
<evidence type="ECO:0000313" key="13">
    <source>
        <dbReference type="Proteomes" id="UP000694844"/>
    </source>
</evidence>
<dbReference type="KEGG" id="cvn:111123835"/>
<dbReference type="InterPro" id="IPR013769">
    <property type="entry name" value="Band3_cytoplasmic_dom"/>
</dbReference>
<dbReference type="GO" id="GO:0005452">
    <property type="term" value="F:solute:inorganic anion antiporter activity"/>
    <property type="evidence" value="ECO:0007669"/>
    <property type="project" value="InterPro"/>
</dbReference>
<keyword evidence="7 9" id="KW-0406">Ion transport</keyword>
<evidence type="ECO:0000256" key="10">
    <source>
        <dbReference type="SAM" id="MobiDB-lite"/>
    </source>
</evidence>
<comment type="similarity">
    <text evidence="2 9">Belongs to the anion exchanger (TC 2.A.31) family.</text>
</comment>
<feature type="compositionally biased region" description="Low complexity" evidence="10">
    <location>
        <begin position="37"/>
        <end position="51"/>
    </location>
</feature>
<feature type="domain" description="Bicarbonate transporter-like transmembrane" evidence="11">
    <location>
        <begin position="442"/>
        <end position="1015"/>
    </location>
</feature>
<evidence type="ECO:0000259" key="12">
    <source>
        <dbReference type="Pfam" id="PF07565"/>
    </source>
</evidence>
<dbReference type="InterPro" id="IPR003020">
    <property type="entry name" value="HCO3_transpt_euk"/>
</dbReference>
<feature type="transmembrane region" description="Helical" evidence="9">
    <location>
        <begin position="885"/>
        <end position="904"/>
    </location>
</feature>
<feature type="transmembrane region" description="Helical" evidence="9">
    <location>
        <begin position="501"/>
        <end position="520"/>
    </location>
</feature>
<dbReference type="Gene3D" id="3.40.930.10">
    <property type="entry name" value="Mannitol-specific EII, Chain A"/>
    <property type="match status" value="1"/>
</dbReference>
<dbReference type="RefSeq" id="XP_022322169.1">
    <property type="nucleotide sequence ID" value="XM_022466461.1"/>
</dbReference>
<dbReference type="Proteomes" id="UP000694844">
    <property type="component" value="Chromosome 3"/>
</dbReference>
<feature type="compositionally biased region" description="Basic and acidic residues" evidence="10">
    <location>
        <begin position="1083"/>
        <end position="1093"/>
    </location>
</feature>
<dbReference type="GO" id="GO:0051453">
    <property type="term" value="P:regulation of intracellular pH"/>
    <property type="evidence" value="ECO:0007669"/>
    <property type="project" value="TreeGrafter"/>
</dbReference>
<evidence type="ECO:0000256" key="4">
    <source>
        <dbReference type="ARBA" id="ARBA00022475"/>
    </source>
</evidence>
<dbReference type="FunFam" id="1.10.287.570:FF:000001">
    <property type="entry name" value="Anion exchange protein"/>
    <property type="match status" value="1"/>
</dbReference>
<accession>A0A8B8D3R4</accession>
<dbReference type="PRINTS" id="PR01231">
    <property type="entry name" value="HCO3TRNSPORT"/>
</dbReference>
<dbReference type="Pfam" id="PF00955">
    <property type="entry name" value="HCO3_cotransp"/>
    <property type="match status" value="1"/>
</dbReference>
<evidence type="ECO:0000256" key="7">
    <source>
        <dbReference type="ARBA" id="ARBA00023065"/>
    </source>
</evidence>
<feature type="compositionally biased region" description="Basic and acidic residues" evidence="10">
    <location>
        <begin position="390"/>
        <end position="400"/>
    </location>
</feature>
<feature type="domain" description="Band 3 cytoplasmic" evidence="12">
    <location>
        <begin position="100"/>
        <end position="392"/>
    </location>
</feature>
<dbReference type="SUPFAM" id="SSF55804">
    <property type="entry name" value="Phoshotransferase/anion transport protein"/>
    <property type="match status" value="1"/>
</dbReference>
<keyword evidence="6 9" id="KW-1133">Transmembrane helix</keyword>
<dbReference type="AlphaFoldDB" id="A0A8B8D3R4"/>
<evidence type="ECO:0000256" key="1">
    <source>
        <dbReference type="ARBA" id="ARBA00004554"/>
    </source>
</evidence>
<evidence type="ECO:0000256" key="3">
    <source>
        <dbReference type="ARBA" id="ARBA00022448"/>
    </source>
</evidence>
<dbReference type="InterPro" id="IPR003024">
    <property type="entry name" value="Na/HCO3_transpt"/>
</dbReference>
<protein>
    <recommendedName>
        <fullName evidence="9">Anion exchange protein</fullName>
    </recommendedName>
</protein>
<dbReference type="InterPro" id="IPR016152">
    <property type="entry name" value="PTrfase/Anion_transptr"/>
</dbReference>
<evidence type="ECO:0000256" key="8">
    <source>
        <dbReference type="ARBA" id="ARBA00023136"/>
    </source>
</evidence>
<keyword evidence="8 9" id="KW-0472">Membrane</keyword>
<comment type="subcellular location">
    <subcellularLocation>
        <location evidence="1">Basolateral cell membrane</location>
        <topology evidence="1">Multi-pass membrane protein</topology>
    </subcellularLocation>
    <subcellularLocation>
        <location evidence="9">Membrane</location>
        <topology evidence="9">Multi-pass membrane protein</topology>
    </subcellularLocation>
</comment>
<keyword evidence="4" id="KW-1003">Cell membrane</keyword>
<dbReference type="Gene3D" id="1.10.287.570">
    <property type="entry name" value="Helical hairpin bin"/>
    <property type="match status" value="1"/>
</dbReference>
<dbReference type="PANTHER" id="PTHR11453">
    <property type="entry name" value="ANION EXCHANGE PROTEIN"/>
    <property type="match status" value="1"/>
</dbReference>
<feature type="transmembrane region" description="Helical" evidence="9">
    <location>
        <begin position="830"/>
        <end position="857"/>
    </location>
</feature>
<feature type="compositionally biased region" description="Polar residues" evidence="10">
    <location>
        <begin position="16"/>
        <end position="25"/>
    </location>
</feature>
<feature type="transmembrane region" description="Helical" evidence="9">
    <location>
        <begin position="980"/>
        <end position="998"/>
    </location>
</feature>
<dbReference type="GO" id="GO:0008509">
    <property type="term" value="F:monoatomic anion transmembrane transporter activity"/>
    <property type="evidence" value="ECO:0007669"/>
    <property type="project" value="InterPro"/>
</dbReference>
<dbReference type="InterPro" id="IPR011531">
    <property type="entry name" value="HCO3_transpt-like_TM_dom"/>
</dbReference>
<keyword evidence="13" id="KW-1185">Reference proteome</keyword>
<evidence type="ECO:0000256" key="6">
    <source>
        <dbReference type="ARBA" id="ARBA00022989"/>
    </source>
</evidence>
<dbReference type="PRINTS" id="PR01232">
    <property type="entry name" value="NAHCO3TRSPRT"/>
</dbReference>
<proteinExistence type="inferred from homology"/>
<feature type="transmembrane region" description="Helical" evidence="9">
    <location>
        <begin position="736"/>
        <end position="754"/>
    </location>
</feature>
<evidence type="ECO:0000259" key="11">
    <source>
        <dbReference type="Pfam" id="PF00955"/>
    </source>
</evidence>
<evidence type="ECO:0000256" key="9">
    <source>
        <dbReference type="RuleBase" id="RU362035"/>
    </source>
</evidence>
<evidence type="ECO:0000313" key="14">
    <source>
        <dbReference type="RefSeq" id="XP_022322169.1"/>
    </source>
</evidence>
<dbReference type="OrthoDB" id="1735926at2759"/>
<feature type="transmembrane region" description="Helical" evidence="9">
    <location>
        <begin position="956"/>
        <end position="974"/>
    </location>
</feature>
<dbReference type="GO" id="GO:0008510">
    <property type="term" value="F:sodium:bicarbonate symporter activity"/>
    <property type="evidence" value="ECO:0007669"/>
    <property type="project" value="TreeGrafter"/>
</dbReference>
<evidence type="ECO:0000256" key="2">
    <source>
        <dbReference type="ARBA" id="ARBA00010993"/>
    </source>
</evidence>
<evidence type="ECO:0000256" key="5">
    <source>
        <dbReference type="ARBA" id="ARBA00022692"/>
    </source>
</evidence>
<dbReference type="GO" id="GO:0016323">
    <property type="term" value="C:basolateral plasma membrane"/>
    <property type="evidence" value="ECO:0007669"/>
    <property type="project" value="UniProtKB-SubCell"/>
</dbReference>
<feature type="transmembrane region" description="Helical" evidence="9">
    <location>
        <begin position="910"/>
        <end position="935"/>
    </location>
</feature>
<dbReference type="Pfam" id="PF07565">
    <property type="entry name" value="Band_3_cyto"/>
    <property type="match status" value="1"/>
</dbReference>
<keyword evidence="3 9" id="KW-0813">Transport</keyword>
<sequence length="1104" mass="124736">MTDSNEETVRDYGLTRNFSSDNFSEASDAHRQMIGVRLPSRQQRPGRSSSSSRRRREQNGYPKNSDTSSPNPPEMTTGLPASLSPSEHIQQLLGESDDTHAVFCQMDTLYTALNEYQWRETARWVKYEEDVEDGGERWSKPHVASLSLHSLFELRSSLLMGAVMLDMDAFHITQVADLIIDQLINAKLLESNLRNNVRAAIIANHAHQHQKRRRSMMPTEHESMADFRKRSMKRNFSRNMSFTSRDSSAKLNRNPNSVPENIGDILADSASSAKLNQQFMKKIPDGAEAANILVGELDCLKYQITALVRLTEARSFGDLTEVPLPTRFIFLLLGPPGCQNKNVEMGRAMSTMMVDEVFREVAYRAKNRQDILSGIDEFLDQVTVLPPGEWDPKIRIEPPDKVPSQDPRKQQNAKVPEGPKVAAEQIEEEESHVDPTLVRTGRLFGGLIADIKRKIPWYASDFKDCLHIQCVASTLYLYLATLTPNVTFGGLLGIATQQYMGTMECILTAAIVGILFALFAGQPLNILGSTGPMLVLEMIVFSFCMDQEWDYLPFRAWTGIWTTVIIMLIVAFDLSALVRYITRFTEESFACLIAIIFIYEAIKKVIGITKKYPVNLDPEHEYFFNCSCQPPVDNSTYINATNLTMAAGPTYAVQEITTMGYTNATSMDFSTLTEEMCTMYNGTMVGPDCGHHPYVADVFFLSVILFFGTYVIATSLKEFKTSGYFPSFVRQIVSDFAVLLAIILMVGMDIAIGIPTPKLEVPEKFSPTKPGRPWFINPISDKNPWWIILVSIIPAALSTILIFLDQQITAVIVNRKENKLKKGNGYHLDMFVVGICVLICSLLGLPWYVAATVSALAHIMSLKKESECSAPGEKPVFLGCREQRVTALVVGILSGLSVFMTKILKVIPMPVLYGVFLYMGVAALKGMQFVDRLALMFMPKKYQPDHMYLRHVPIKRVHLFTFFQIVSLSVLWVVKMIKSISILFPVMVLGTCIVRKLFDYVFAQRELKWLDDLMPEDKKMAKEDMEKAEEEAEKEKLLEEEDTKLNYDRVNISEEVNKTGMWLQVRRSSTRDDSTHNKNRKNMKNEENSEKKGQKAAFYFGENA</sequence>